<evidence type="ECO:0000313" key="1">
    <source>
        <dbReference type="EMBL" id="AAM05254.1"/>
    </source>
</evidence>
<dbReference type="AlphaFoldDB" id="Q8TPQ7"/>
<dbReference type="Pfam" id="PF10670">
    <property type="entry name" value="DUF4198"/>
    <property type="match status" value="1"/>
</dbReference>
<sequence length="254" mass="28723">MMQKASQKEAFSPFFPEDLPDIVRGHEIWIEHSMQNVSPGDPVACVLCFGHNMKSDKAVQVKKVSPAIFSALGENRTVEVSTAEDHLLMQFIPTFAGYHTIGVEYDGGILNLPHPGLEGPKYYQQYTKTILPVCQVRNCQVEWIYQTISDLIVGHELEIIPLGYRRYKVGEHILLKILYDGHGLPEATVYGIHSGNQEKPLERTTDQKGMVEFELEKDGKWMFKVGHRDPEKGVKGLYDKKVMTATFTIMNVGE</sequence>
<protein>
    <recommendedName>
        <fullName evidence="3">Nickel transporter</fullName>
    </recommendedName>
</protein>
<evidence type="ECO:0008006" key="3">
    <source>
        <dbReference type="Google" id="ProtNLM"/>
    </source>
</evidence>
<dbReference type="OrthoDB" id="134374at2157"/>
<dbReference type="EMBL" id="AE010299">
    <property type="protein sequence ID" value="AAM05254.1"/>
    <property type="molecule type" value="Genomic_DNA"/>
</dbReference>
<reference evidence="1 2" key="1">
    <citation type="journal article" date="2002" name="Genome Res.">
        <title>The genome of Methanosarcina acetivorans reveals extensive metabolic and physiological diversity.</title>
        <authorList>
            <person name="Galagan J.E."/>
            <person name="Nusbaum C."/>
            <person name="Roy A."/>
            <person name="Endrizzi M.G."/>
            <person name="Macdonald P."/>
            <person name="FitzHugh W."/>
            <person name="Calvo S."/>
            <person name="Engels R."/>
            <person name="Smirnov S."/>
            <person name="Atnoor D."/>
            <person name="Brown A."/>
            <person name="Allen N."/>
            <person name="Naylor J."/>
            <person name="Stange-Thomann N."/>
            <person name="DeArellano K."/>
            <person name="Johnson R."/>
            <person name="Linton L."/>
            <person name="McEwan P."/>
            <person name="McKernan K."/>
            <person name="Talamas J."/>
            <person name="Tirrell A."/>
            <person name="Ye W."/>
            <person name="Zimmer A."/>
            <person name="Barber R.D."/>
            <person name="Cann I."/>
            <person name="Graham D.E."/>
            <person name="Grahame D.A."/>
            <person name="Guss A."/>
            <person name="Hedderich R."/>
            <person name="Ingram-Smith C."/>
            <person name="Kuettner C.H."/>
            <person name="Krzycki J.A."/>
            <person name="Leigh J.A."/>
            <person name="Li W."/>
            <person name="Liu J."/>
            <person name="Mukhopadhyay B."/>
            <person name="Reeve J.N."/>
            <person name="Smith K."/>
            <person name="Springer T.A."/>
            <person name="Umayam L.A."/>
            <person name="White O."/>
            <person name="White R.H."/>
            <person name="de Macario E.C."/>
            <person name="Ferry J.G."/>
            <person name="Jarrell K.F."/>
            <person name="Jing H."/>
            <person name="Macario A.J.L."/>
            <person name="Paulsen I."/>
            <person name="Pritchett M."/>
            <person name="Sowers K.R."/>
            <person name="Swanson R.V."/>
            <person name="Zinder S.H."/>
            <person name="Lander E."/>
            <person name="Metcalf W.W."/>
            <person name="Birren B."/>
        </authorList>
    </citation>
    <scope>NUCLEOTIDE SEQUENCE [LARGE SCALE GENOMIC DNA]</scope>
    <source>
        <strain evidence="2">ATCC 35395 / DSM 2834 / JCM 12185 / C2A</strain>
    </source>
</reference>
<organism evidence="1 2">
    <name type="scientific">Methanosarcina acetivorans (strain ATCC 35395 / DSM 2834 / JCM 12185 / C2A)</name>
    <dbReference type="NCBI Taxonomy" id="188937"/>
    <lineage>
        <taxon>Archaea</taxon>
        <taxon>Methanobacteriati</taxon>
        <taxon>Methanobacteriota</taxon>
        <taxon>Stenosarchaea group</taxon>
        <taxon>Methanomicrobia</taxon>
        <taxon>Methanosarcinales</taxon>
        <taxon>Methanosarcinaceae</taxon>
        <taxon>Methanosarcina</taxon>
    </lineage>
</organism>
<evidence type="ECO:0000313" key="2">
    <source>
        <dbReference type="Proteomes" id="UP000002487"/>
    </source>
</evidence>
<gene>
    <name evidence="1" type="ordered locus">MA_1849</name>
</gene>
<dbReference type="RefSeq" id="WP_011021850.1">
    <property type="nucleotide sequence ID" value="NC_003552.1"/>
</dbReference>
<keyword evidence="2" id="KW-1185">Reference proteome</keyword>
<dbReference type="EnsemblBacteria" id="AAM05254">
    <property type="protein sequence ID" value="AAM05254"/>
    <property type="gene ID" value="MA_1849"/>
</dbReference>
<dbReference type="HOGENOM" id="CLU_098522_0_0_2"/>
<proteinExistence type="predicted"/>
<dbReference type="InterPro" id="IPR019613">
    <property type="entry name" value="DUF4198"/>
</dbReference>
<name>Q8TPQ7_METAC</name>
<dbReference type="KEGG" id="mac:MA_1849"/>
<dbReference type="InParanoid" id="Q8TPQ7"/>
<dbReference type="GeneID" id="1473738"/>
<dbReference type="STRING" id="188937.MA_1849"/>
<accession>Q8TPQ7</accession>
<dbReference type="Proteomes" id="UP000002487">
    <property type="component" value="Chromosome"/>
</dbReference>